<dbReference type="AlphaFoldDB" id="A0A0D6N279"/>
<accession>A0A0D6N279</accession>
<dbReference type="Proteomes" id="UP000032671">
    <property type="component" value="Unassembled WGS sequence"/>
</dbReference>
<evidence type="ECO:0000313" key="3">
    <source>
        <dbReference type="Proteomes" id="UP000032671"/>
    </source>
</evidence>
<keyword evidence="4" id="KW-1185">Reference proteome</keyword>
<accession>A0A6N3SVG3</accession>
<dbReference type="EMBL" id="BJVU01000020">
    <property type="protein sequence ID" value="GEL60046.1"/>
    <property type="molecule type" value="Genomic_DNA"/>
</dbReference>
<protein>
    <submittedName>
        <fullName evidence="1">Uncharacterized protein</fullName>
    </submittedName>
</protein>
<sequence>MTDIAVFSECELREQLLHARADAEAAQARVAILEKDKARWEWVKRKMAFAIMDAIIEHVEEQGGCVPGGITSTSIDTYIDSFIASEVAE</sequence>
<dbReference type="STRING" id="1231339.Abci_009_017"/>
<organism evidence="1 3">
    <name type="scientific">Acetobacter cibinongensis</name>
    <dbReference type="NCBI Taxonomy" id="146475"/>
    <lineage>
        <taxon>Bacteria</taxon>
        <taxon>Pseudomonadati</taxon>
        <taxon>Pseudomonadota</taxon>
        <taxon>Alphaproteobacteria</taxon>
        <taxon>Acetobacterales</taxon>
        <taxon>Acetobacteraceae</taxon>
        <taxon>Acetobacter</taxon>
    </lineage>
</organism>
<dbReference type="Proteomes" id="UP000321891">
    <property type="component" value="Unassembled WGS sequence"/>
</dbReference>
<gene>
    <name evidence="1" type="ORF">Abci_009_017</name>
    <name evidence="2" type="ORF">ACI01nite_26480</name>
</gene>
<reference evidence="2 4" key="2">
    <citation type="submission" date="2019-07" db="EMBL/GenBank/DDBJ databases">
        <title>Whole genome shotgun sequence of Acetobacter cibinongensis NBRC 16605.</title>
        <authorList>
            <person name="Hosoyama A."/>
            <person name="Uohara A."/>
            <person name="Ohji S."/>
            <person name="Ichikawa N."/>
        </authorList>
    </citation>
    <scope>NUCLEOTIDE SEQUENCE [LARGE SCALE GENOMIC DNA]</scope>
    <source>
        <strain evidence="2 4">NBRC 16605</strain>
    </source>
</reference>
<evidence type="ECO:0000313" key="4">
    <source>
        <dbReference type="Proteomes" id="UP000321891"/>
    </source>
</evidence>
<proteinExistence type="predicted"/>
<reference evidence="1 3" key="1">
    <citation type="submission" date="2012-11" db="EMBL/GenBank/DDBJ databases">
        <title>Whole genome sequence of Acetobacter cibinongensis 4H-1.</title>
        <authorList>
            <person name="Azuma Y."/>
            <person name="Higashiura N."/>
            <person name="Hirakawa H."/>
            <person name="Matsushita K."/>
        </authorList>
    </citation>
    <scope>NUCLEOTIDE SEQUENCE [LARGE SCALE GENOMIC DNA]</scope>
    <source>
        <strain evidence="1 3">4H-1</strain>
    </source>
</reference>
<comment type="caution">
    <text evidence="1">The sequence shown here is derived from an EMBL/GenBank/DDBJ whole genome shotgun (WGS) entry which is preliminary data.</text>
</comment>
<evidence type="ECO:0000313" key="1">
    <source>
        <dbReference type="EMBL" id="GAN60112.1"/>
    </source>
</evidence>
<dbReference type="EMBL" id="BAMV01000009">
    <property type="protein sequence ID" value="GAN60112.1"/>
    <property type="molecule type" value="Genomic_DNA"/>
</dbReference>
<evidence type="ECO:0000313" key="2">
    <source>
        <dbReference type="EMBL" id="GEL60046.1"/>
    </source>
</evidence>
<dbReference type="RefSeq" id="WP_048838196.1">
    <property type="nucleotide sequence ID" value="NZ_BAMV01000009.1"/>
</dbReference>
<name>A0A0D6N279_9PROT</name>